<dbReference type="PANTHER" id="PTHR47197">
    <property type="entry name" value="PROTEIN NIRF"/>
    <property type="match status" value="1"/>
</dbReference>
<name>A0ABM8FMM1_9BACT</name>
<dbReference type="InterPro" id="IPR003143">
    <property type="entry name" value="Cyt_cd1_C_sf"/>
</dbReference>
<evidence type="ECO:0000256" key="1">
    <source>
        <dbReference type="SAM" id="SignalP"/>
    </source>
</evidence>
<evidence type="ECO:0000313" key="3">
    <source>
        <dbReference type="Proteomes" id="UP001321445"/>
    </source>
</evidence>
<dbReference type="Proteomes" id="UP001321445">
    <property type="component" value="Chromosome"/>
</dbReference>
<dbReference type="SUPFAM" id="SSF51004">
    <property type="entry name" value="C-terminal (heme d1) domain of cytochrome cd1-nitrite reductase"/>
    <property type="match status" value="1"/>
</dbReference>
<accession>A0ABM8FMM1</accession>
<feature type="signal peptide" evidence="1">
    <location>
        <begin position="1"/>
        <end position="21"/>
    </location>
</feature>
<reference evidence="2 3" key="1">
    <citation type="submission" date="2023-03" db="EMBL/GenBank/DDBJ databases">
        <title>Description of Hydrogenimonas sp. ISO32.</title>
        <authorList>
            <person name="Mino S."/>
            <person name="Fukazawa S."/>
            <person name="Sawabe T."/>
        </authorList>
    </citation>
    <scope>NUCLEOTIDE SEQUENCE [LARGE SCALE GENOMIC DNA]</scope>
    <source>
        <strain evidence="2 3">ISO32</strain>
    </source>
</reference>
<feature type="chain" id="PRO_5045470146" description="Heme d1 biosynthesis protein NirF" evidence="1">
    <location>
        <begin position="22"/>
        <end position="384"/>
    </location>
</feature>
<organism evidence="2 3">
    <name type="scientific">Hydrogenimonas cancrithermarum</name>
    <dbReference type="NCBI Taxonomy" id="2993563"/>
    <lineage>
        <taxon>Bacteria</taxon>
        <taxon>Pseudomonadati</taxon>
        <taxon>Campylobacterota</taxon>
        <taxon>Epsilonproteobacteria</taxon>
        <taxon>Campylobacterales</taxon>
        <taxon>Hydrogenimonadaceae</taxon>
        <taxon>Hydrogenimonas</taxon>
    </lineage>
</organism>
<keyword evidence="3" id="KW-1185">Reference proteome</keyword>
<protein>
    <recommendedName>
        <fullName evidence="4">Heme d1 biosynthesis protein NirF</fullName>
    </recommendedName>
</protein>
<dbReference type="RefSeq" id="WP_286336592.1">
    <property type="nucleotide sequence ID" value="NZ_AP027370.1"/>
</dbReference>
<dbReference type="PANTHER" id="PTHR47197:SF3">
    <property type="entry name" value="DIHYDRO-HEME D1 DEHYDROGENASE"/>
    <property type="match status" value="1"/>
</dbReference>
<keyword evidence="1" id="KW-0732">Signal</keyword>
<evidence type="ECO:0000313" key="2">
    <source>
        <dbReference type="EMBL" id="BDY13646.1"/>
    </source>
</evidence>
<sequence length="384" mass="44194">MNLLKKSILVAGLFALSALSADLPKDPALILPKSKDKLFVVERENSALAVIENNMFTNEIKDMHNFNHAVVKFRDNDGYVITRDGYVVKFDPIREKKLKEYKTSESAIGFIVGDNYVAVANYDNKTVEILDRDLNHLQTIETGSRNVGIKEYGDYLVFACMDSDELWVMKDEMPTGKTPKFRLYKKIEHAGEVPFDAMIDKNLYVVGFFNSKNVGVLDLDTMNYRKVPLKMGKKERILKVPHFGFWSISGDYFFIPAVGNRKVFVFDHGFNFVKAIEVEGNPVFTALSPNKKWLAVTFSGKKFPVVQIVDAKRLEVVRRLEFPGMILHVRWSPNHPYLYFSVNDKNMVQAYKTTDPDPKKWWLNLEWQIPKPSGIFVFEKKESH</sequence>
<dbReference type="EMBL" id="AP027370">
    <property type="protein sequence ID" value="BDY13646.1"/>
    <property type="molecule type" value="Genomic_DNA"/>
</dbReference>
<dbReference type="Pfam" id="PF02239">
    <property type="entry name" value="Cytochrom_D1"/>
    <property type="match status" value="1"/>
</dbReference>
<dbReference type="InterPro" id="IPR051200">
    <property type="entry name" value="Host-pathogen_enzymatic-act"/>
</dbReference>
<evidence type="ECO:0008006" key="4">
    <source>
        <dbReference type="Google" id="ProtNLM"/>
    </source>
</evidence>
<proteinExistence type="predicted"/>
<gene>
    <name evidence="2" type="ORF">HCR_19580</name>
</gene>
<dbReference type="InterPro" id="IPR011048">
    <property type="entry name" value="Haem_d1_sf"/>
</dbReference>
<dbReference type="Gene3D" id="2.140.10.20">
    <property type="entry name" value="C-terminal (heme d1) domain of cytochrome cd1-nitrite reductase"/>
    <property type="match status" value="1"/>
</dbReference>